<protein>
    <recommendedName>
        <fullName evidence="2">Hemerythrin-like domain-containing protein</fullName>
    </recommendedName>
</protein>
<dbReference type="OrthoDB" id="9983919at2759"/>
<dbReference type="EMBL" id="CAJNOK010002298">
    <property type="protein sequence ID" value="CAF0853832.1"/>
    <property type="molecule type" value="Genomic_DNA"/>
</dbReference>
<dbReference type="PANTHER" id="PTHR35585">
    <property type="entry name" value="HHE DOMAIN PROTEIN (AFU_ORTHOLOGUE AFUA_4G00730)"/>
    <property type="match status" value="1"/>
</dbReference>
<keyword evidence="7" id="KW-1185">Reference proteome</keyword>
<dbReference type="Proteomes" id="UP000663829">
    <property type="component" value="Unassembled WGS sequence"/>
</dbReference>
<dbReference type="Proteomes" id="UP000682733">
    <property type="component" value="Unassembled WGS sequence"/>
</dbReference>
<evidence type="ECO:0000313" key="6">
    <source>
        <dbReference type="EMBL" id="CAF3819035.1"/>
    </source>
</evidence>
<name>A0A814KH52_9BILA</name>
<dbReference type="Proteomes" id="UP000677228">
    <property type="component" value="Unassembled WGS sequence"/>
</dbReference>
<evidence type="ECO:0000313" key="5">
    <source>
        <dbReference type="EMBL" id="CAF3638975.1"/>
    </source>
</evidence>
<gene>
    <name evidence="4" type="ORF">GPM918_LOCUS16201</name>
    <name evidence="3" type="ORF">OVA965_LOCUS7283</name>
    <name evidence="6" type="ORF">SRO942_LOCUS16201</name>
    <name evidence="5" type="ORF">TMI583_LOCUS7279</name>
</gene>
<accession>A0A814KH52</accession>
<dbReference type="EMBL" id="CAJOBA010002298">
    <property type="protein sequence ID" value="CAF3638975.1"/>
    <property type="molecule type" value="Genomic_DNA"/>
</dbReference>
<evidence type="ECO:0000313" key="4">
    <source>
        <dbReference type="EMBL" id="CAF1049389.1"/>
    </source>
</evidence>
<evidence type="ECO:0000313" key="7">
    <source>
        <dbReference type="Proteomes" id="UP000663829"/>
    </source>
</evidence>
<evidence type="ECO:0000259" key="2">
    <source>
        <dbReference type="Pfam" id="PF01814"/>
    </source>
</evidence>
<dbReference type="Pfam" id="PF01814">
    <property type="entry name" value="Hemerythrin"/>
    <property type="match status" value="1"/>
</dbReference>
<evidence type="ECO:0000256" key="1">
    <source>
        <dbReference type="SAM" id="MobiDB-lite"/>
    </source>
</evidence>
<dbReference type="EMBL" id="CAJNOQ010004212">
    <property type="protein sequence ID" value="CAF1049389.1"/>
    <property type="molecule type" value="Genomic_DNA"/>
</dbReference>
<dbReference type="InterPro" id="IPR012312">
    <property type="entry name" value="Hemerythrin-like"/>
</dbReference>
<sequence length="186" mass="21989">MTSAKVSRSILQLILSEHQYMRHTYEQLKMIQDPAELEKSVRKWIEFICLHGHKEEIAFYPAVEKYLENGKHVVEHSLNEHRKLDKELKLLLEMVPEQENSRDDNTYWKQIRESMKPLLHHLDDEERKIIIPLQSIINEQEQERLAGEFDRAESVASAKPHPEMSKKAEEAPMENIQIGLKEKQDL</sequence>
<evidence type="ECO:0000313" key="3">
    <source>
        <dbReference type="EMBL" id="CAF0853832.1"/>
    </source>
</evidence>
<feature type="domain" description="Hemerythrin-like" evidence="2">
    <location>
        <begin position="10"/>
        <end position="129"/>
    </location>
</feature>
<proteinExistence type="predicted"/>
<dbReference type="Proteomes" id="UP000681722">
    <property type="component" value="Unassembled WGS sequence"/>
</dbReference>
<dbReference type="Gene3D" id="1.20.120.520">
    <property type="entry name" value="nmb1532 protein domain like"/>
    <property type="match status" value="1"/>
</dbReference>
<organism evidence="4 7">
    <name type="scientific">Didymodactylos carnosus</name>
    <dbReference type="NCBI Taxonomy" id="1234261"/>
    <lineage>
        <taxon>Eukaryota</taxon>
        <taxon>Metazoa</taxon>
        <taxon>Spiralia</taxon>
        <taxon>Gnathifera</taxon>
        <taxon>Rotifera</taxon>
        <taxon>Eurotatoria</taxon>
        <taxon>Bdelloidea</taxon>
        <taxon>Philodinida</taxon>
        <taxon>Philodinidae</taxon>
        <taxon>Didymodactylos</taxon>
    </lineage>
</organism>
<feature type="compositionally biased region" description="Basic and acidic residues" evidence="1">
    <location>
        <begin position="160"/>
        <end position="170"/>
    </location>
</feature>
<dbReference type="PANTHER" id="PTHR35585:SF1">
    <property type="entry name" value="HHE DOMAIN PROTEIN (AFU_ORTHOLOGUE AFUA_4G00730)"/>
    <property type="match status" value="1"/>
</dbReference>
<dbReference type="AlphaFoldDB" id="A0A814KH52"/>
<comment type="caution">
    <text evidence="4">The sequence shown here is derived from an EMBL/GenBank/DDBJ whole genome shotgun (WGS) entry which is preliminary data.</text>
</comment>
<dbReference type="EMBL" id="CAJOBC010004212">
    <property type="protein sequence ID" value="CAF3819035.1"/>
    <property type="molecule type" value="Genomic_DNA"/>
</dbReference>
<reference evidence="4" key="1">
    <citation type="submission" date="2021-02" db="EMBL/GenBank/DDBJ databases">
        <authorList>
            <person name="Nowell W R."/>
        </authorList>
    </citation>
    <scope>NUCLEOTIDE SEQUENCE</scope>
</reference>
<feature type="region of interest" description="Disordered" evidence="1">
    <location>
        <begin position="147"/>
        <end position="186"/>
    </location>
</feature>